<comment type="caution">
    <text evidence="2">The sequence shown here is derived from an EMBL/GenBank/DDBJ whole genome shotgun (WGS) entry which is preliminary data.</text>
</comment>
<dbReference type="EMBL" id="JACHIR010000001">
    <property type="protein sequence ID" value="MBB5890088.1"/>
    <property type="molecule type" value="Genomic_DNA"/>
</dbReference>
<organism evidence="2 3">
    <name type="scientific">Kutzneria kofuensis</name>
    <dbReference type="NCBI Taxonomy" id="103725"/>
    <lineage>
        <taxon>Bacteria</taxon>
        <taxon>Bacillati</taxon>
        <taxon>Actinomycetota</taxon>
        <taxon>Actinomycetes</taxon>
        <taxon>Pseudonocardiales</taxon>
        <taxon>Pseudonocardiaceae</taxon>
        <taxon>Kutzneria</taxon>
    </lineage>
</organism>
<evidence type="ECO:0000313" key="3">
    <source>
        <dbReference type="Proteomes" id="UP000585638"/>
    </source>
</evidence>
<proteinExistence type="predicted"/>
<feature type="compositionally biased region" description="Low complexity" evidence="1">
    <location>
        <begin position="37"/>
        <end position="55"/>
    </location>
</feature>
<gene>
    <name evidence="2" type="ORF">BJ998_001284</name>
</gene>
<dbReference type="RefSeq" id="WP_246488534.1">
    <property type="nucleotide sequence ID" value="NZ_JACHIR010000001.1"/>
</dbReference>
<dbReference type="AlphaFoldDB" id="A0A7W9KDB3"/>
<keyword evidence="3" id="KW-1185">Reference proteome</keyword>
<evidence type="ECO:0000256" key="1">
    <source>
        <dbReference type="SAM" id="MobiDB-lite"/>
    </source>
</evidence>
<dbReference type="Proteomes" id="UP000585638">
    <property type="component" value="Unassembled WGS sequence"/>
</dbReference>
<name>A0A7W9KDB3_9PSEU</name>
<evidence type="ECO:0000313" key="2">
    <source>
        <dbReference type="EMBL" id="MBB5890088.1"/>
    </source>
</evidence>
<feature type="region of interest" description="Disordered" evidence="1">
    <location>
        <begin position="26"/>
        <end position="69"/>
    </location>
</feature>
<reference evidence="2 3" key="1">
    <citation type="submission" date="2020-08" db="EMBL/GenBank/DDBJ databases">
        <title>Sequencing the genomes of 1000 actinobacteria strains.</title>
        <authorList>
            <person name="Klenk H.-P."/>
        </authorList>
    </citation>
    <scope>NUCLEOTIDE SEQUENCE [LARGE SCALE GENOMIC DNA]</scope>
    <source>
        <strain evidence="2 3">DSM 43851</strain>
    </source>
</reference>
<accession>A0A7W9KDB3</accession>
<sequence>MVDDAEIGIEERGPVGHHVVTVGHDAEGEVDVGPPVGAIDSAGAGQGGAADPDVATSPLDQGGEQPVAL</sequence>
<protein>
    <submittedName>
        <fullName evidence="2">Uncharacterized protein</fullName>
    </submittedName>
</protein>